<dbReference type="InterPro" id="IPR036378">
    <property type="entry name" value="FAS1_dom_sf"/>
</dbReference>
<dbReference type="EMBL" id="JBDGHN010000007">
    <property type="protein sequence ID" value="MEN2752351.1"/>
    <property type="molecule type" value="Genomic_DNA"/>
</dbReference>
<comment type="caution">
    <text evidence="4">The sequence shown here is derived from an EMBL/GenBank/DDBJ whole genome shotgun (WGS) entry which is preliminary data.</text>
</comment>
<feature type="signal peptide" evidence="2">
    <location>
        <begin position="1"/>
        <end position="19"/>
    </location>
</feature>
<dbReference type="SMART" id="SM00554">
    <property type="entry name" value="FAS1"/>
    <property type="match status" value="1"/>
</dbReference>
<dbReference type="Gene3D" id="2.30.180.10">
    <property type="entry name" value="FAS1 domain"/>
    <property type="match status" value="1"/>
</dbReference>
<feature type="chain" id="PRO_5047221677" evidence="2">
    <location>
        <begin position="20"/>
        <end position="211"/>
    </location>
</feature>
<evidence type="ECO:0000256" key="1">
    <source>
        <dbReference type="SAM" id="MobiDB-lite"/>
    </source>
</evidence>
<protein>
    <submittedName>
        <fullName evidence="4">Fasciclin domain-containing protein</fullName>
    </submittedName>
</protein>
<dbReference type="Proteomes" id="UP001461960">
    <property type="component" value="Unassembled WGS sequence"/>
</dbReference>
<dbReference type="PANTHER" id="PTHR10900">
    <property type="entry name" value="PERIOSTIN-RELATED"/>
    <property type="match status" value="1"/>
</dbReference>
<dbReference type="Pfam" id="PF02469">
    <property type="entry name" value="Fasciclin"/>
    <property type="match status" value="1"/>
</dbReference>
<dbReference type="RefSeq" id="WP_299221584.1">
    <property type="nucleotide sequence ID" value="NZ_JBDGHN010000007.1"/>
</dbReference>
<accession>A0ABU9XAC0</accession>
<dbReference type="InterPro" id="IPR000782">
    <property type="entry name" value="FAS1_domain"/>
</dbReference>
<dbReference type="SUPFAM" id="SSF82153">
    <property type="entry name" value="FAS1 domain"/>
    <property type="match status" value="1"/>
</dbReference>
<name>A0ABU9XAC0_9GAMM</name>
<dbReference type="PANTHER" id="PTHR10900:SF77">
    <property type="entry name" value="FI19380P1"/>
    <property type="match status" value="1"/>
</dbReference>
<organism evidence="4 5">
    <name type="scientific">Psychrobacter saeujeotis</name>
    <dbReference type="NCBI Taxonomy" id="3143436"/>
    <lineage>
        <taxon>Bacteria</taxon>
        <taxon>Pseudomonadati</taxon>
        <taxon>Pseudomonadota</taxon>
        <taxon>Gammaproteobacteria</taxon>
        <taxon>Moraxellales</taxon>
        <taxon>Moraxellaceae</taxon>
        <taxon>Psychrobacter</taxon>
    </lineage>
</organism>
<dbReference type="InterPro" id="IPR050904">
    <property type="entry name" value="Adhesion/Biosynth-related"/>
</dbReference>
<reference evidence="4 5" key="1">
    <citation type="submission" date="2024-05" db="EMBL/GenBank/DDBJ databases">
        <authorList>
            <person name="Kim H.-Y."/>
            <person name="Kim E."/>
            <person name="Cai Y."/>
            <person name="Yang S.-M."/>
            <person name="Lee W."/>
        </authorList>
    </citation>
    <scope>NUCLEOTIDE SEQUENCE [LARGE SCALE GENOMIC DNA]</scope>
    <source>
        <strain evidence="4 5">FBL11</strain>
    </source>
</reference>
<evidence type="ECO:0000313" key="4">
    <source>
        <dbReference type="EMBL" id="MEN2752351.1"/>
    </source>
</evidence>
<feature type="domain" description="FAS1" evidence="3">
    <location>
        <begin position="71"/>
        <end position="208"/>
    </location>
</feature>
<keyword evidence="2" id="KW-0732">Signal</keyword>
<gene>
    <name evidence="4" type="ORF">AAIR29_12000</name>
</gene>
<evidence type="ECO:0000259" key="3">
    <source>
        <dbReference type="PROSITE" id="PS50213"/>
    </source>
</evidence>
<feature type="compositionally biased region" description="Low complexity" evidence="1">
    <location>
        <begin position="28"/>
        <end position="44"/>
    </location>
</feature>
<dbReference type="PROSITE" id="PS51257">
    <property type="entry name" value="PROKAR_LIPOPROTEIN"/>
    <property type="match status" value="1"/>
</dbReference>
<evidence type="ECO:0000313" key="5">
    <source>
        <dbReference type="Proteomes" id="UP001461960"/>
    </source>
</evidence>
<evidence type="ECO:0000256" key="2">
    <source>
        <dbReference type="SAM" id="SignalP"/>
    </source>
</evidence>
<feature type="region of interest" description="Disordered" evidence="1">
    <location>
        <begin position="28"/>
        <end position="52"/>
    </location>
</feature>
<sequence length="211" mass="22365">MLKKTLLSLAIAASAVSLVACNDAETVAEPTEAEMTTEPMVEPEPMVETEPMEEPEVIADPEVTTEESTATQNIVELASDNNDLTILTAALEASGLDQTLMDSGSEFTVFAPTDAAFADALTKLDVTKEELLADKDMLTNVLSYHVIPSMIVKSADIPYGTDIETVNGQAFSISEANIITDASGNTSNITQPDVMATNGVVHVIDTVLMPK</sequence>
<proteinExistence type="predicted"/>
<dbReference type="PROSITE" id="PS50213">
    <property type="entry name" value="FAS1"/>
    <property type="match status" value="1"/>
</dbReference>
<keyword evidence="5" id="KW-1185">Reference proteome</keyword>